<keyword evidence="6" id="KW-1185">Reference proteome</keyword>
<dbReference type="InterPro" id="IPR018062">
    <property type="entry name" value="HTH_AraC-typ_CS"/>
</dbReference>
<sequence length="190" mass="22107">MKTLRIKNMVCPRCIMVIEKTMEDLGYDLNDVDLGMIEFHEPITLADRDKIQNAITPLGFEILSDRKSMLIERIKNQIIELVSKDMNDLTITLSEYLSSKLQTEYHTLSSLFSNQESQTIEQYYILQKIEKVKELLVYDELTLSEIAYKMNYSSVGHLSNQFKKVTGLAPTHFKEIKVFKEEVLQNTETK</sequence>
<evidence type="ECO:0000256" key="2">
    <source>
        <dbReference type="ARBA" id="ARBA00023125"/>
    </source>
</evidence>
<keyword evidence="1" id="KW-0805">Transcription regulation</keyword>
<dbReference type="Proteomes" id="UP000199036">
    <property type="component" value="Unassembled WGS sequence"/>
</dbReference>
<evidence type="ECO:0000313" key="6">
    <source>
        <dbReference type="Proteomes" id="UP000199036"/>
    </source>
</evidence>
<dbReference type="EMBL" id="FOVI01000027">
    <property type="protein sequence ID" value="SFO21533.1"/>
    <property type="molecule type" value="Genomic_DNA"/>
</dbReference>
<dbReference type="GO" id="GO:0046872">
    <property type="term" value="F:metal ion binding"/>
    <property type="evidence" value="ECO:0007669"/>
    <property type="project" value="InterPro"/>
</dbReference>
<dbReference type="InterPro" id="IPR009057">
    <property type="entry name" value="Homeodomain-like_sf"/>
</dbReference>
<dbReference type="PROSITE" id="PS01124">
    <property type="entry name" value="HTH_ARAC_FAMILY_2"/>
    <property type="match status" value="1"/>
</dbReference>
<evidence type="ECO:0000313" key="5">
    <source>
        <dbReference type="EMBL" id="SFO21533.1"/>
    </source>
</evidence>
<dbReference type="SUPFAM" id="SSF46689">
    <property type="entry name" value="Homeodomain-like"/>
    <property type="match status" value="1"/>
</dbReference>
<dbReference type="GO" id="GO:0043565">
    <property type="term" value="F:sequence-specific DNA binding"/>
    <property type="evidence" value="ECO:0007669"/>
    <property type="project" value="InterPro"/>
</dbReference>
<evidence type="ECO:0000256" key="3">
    <source>
        <dbReference type="ARBA" id="ARBA00023163"/>
    </source>
</evidence>
<dbReference type="PROSITE" id="PS00041">
    <property type="entry name" value="HTH_ARAC_FAMILY_1"/>
    <property type="match status" value="1"/>
</dbReference>
<keyword evidence="3" id="KW-0804">Transcription</keyword>
<dbReference type="InterPro" id="IPR018060">
    <property type="entry name" value="HTH_AraC"/>
</dbReference>
<accession>A0A1I5FD36</accession>
<dbReference type="STRING" id="913024.SAMN05421741_1274"/>
<evidence type="ECO:0000256" key="1">
    <source>
        <dbReference type="ARBA" id="ARBA00023015"/>
    </source>
</evidence>
<name>A0A1I5FD36_9FLAO</name>
<evidence type="ECO:0000259" key="4">
    <source>
        <dbReference type="PROSITE" id="PS01124"/>
    </source>
</evidence>
<dbReference type="PANTHER" id="PTHR43280">
    <property type="entry name" value="ARAC-FAMILY TRANSCRIPTIONAL REGULATOR"/>
    <property type="match status" value="1"/>
</dbReference>
<dbReference type="RefSeq" id="WP_091525697.1">
    <property type="nucleotide sequence ID" value="NZ_FOVI01000027.1"/>
</dbReference>
<reference evidence="6" key="1">
    <citation type="submission" date="2016-10" db="EMBL/GenBank/DDBJ databases">
        <authorList>
            <person name="Varghese N."/>
            <person name="Submissions S."/>
        </authorList>
    </citation>
    <scope>NUCLEOTIDE SEQUENCE [LARGE SCALE GENOMIC DNA]</scope>
    <source>
        <strain evidence="6">DS-12</strain>
    </source>
</reference>
<dbReference type="InterPro" id="IPR036163">
    <property type="entry name" value="HMA_dom_sf"/>
</dbReference>
<protein>
    <submittedName>
        <fullName evidence="5">AraC-type DNA-binding protein</fullName>
    </submittedName>
</protein>
<organism evidence="5 6">
    <name type="scientific">Paenimyroides ummariense</name>
    <dbReference type="NCBI Taxonomy" id="913024"/>
    <lineage>
        <taxon>Bacteria</taxon>
        <taxon>Pseudomonadati</taxon>
        <taxon>Bacteroidota</taxon>
        <taxon>Flavobacteriia</taxon>
        <taxon>Flavobacteriales</taxon>
        <taxon>Flavobacteriaceae</taxon>
        <taxon>Paenimyroides</taxon>
    </lineage>
</organism>
<dbReference type="Gene3D" id="1.10.10.60">
    <property type="entry name" value="Homeodomain-like"/>
    <property type="match status" value="1"/>
</dbReference>
<dbReference type="Gene3D" id="3.30.70.100">
    <property type="match status" value="1"/>
</dbReference>
<proteinExistence type="predicted"/>
<dbReference type="PANTHER" id="PTHR43280:SF28">
    <property type="entry name" value="HTH-TYPE TRANSCRIPTIONAL ACTIVATOR RHAS"/>
    <property type="match status" value="1"/>
</dbReference>
<keyword evidence="2 5" id="KW-0238">DNA-binding</keyword>
<dbReference type="OrthoDB" id="952277at2"/>
<gene>
    <name evidence="5" type="ORF">SAMN05421741_1274</name>
</gene>
<dbReference type="AlphaFoldDB" id="A0A1I5FD36"/>
<dbReference type="Pfam" id="PF12833">
    <property type="entry name" value="HTH_18"/>
    <property type="match status" value="1"/>
</dbReference>
<dbReference type="GO" id="GO:0003700">
    <property type="term" value="F:DNA-binding transcription factor activity"/>
    <property type="evidence" value="ECO:0007669"/>
    <property type="project" value="InterPro"/>
</dbReference>
<dbReference type="SUPFAM" id="SSF55008">
    <property type="entry name" value="HMA, heavy metal-associated domain"/>
    <property type="match status" value="1"/>
</dbReference>
<dbReference type="SMART" id="SM00342">
    <property type="entry name" value="HTH_ARAC"/>
    <property type="match status" value="1"/>
</dbReference>
<feature type="domain" description="HTH araC/xylS-type" evidence="4">
    <location>
        <begin position="76"/>
        <end position="176"/>
    </location>
</feature>